<reference evidence="1 2" key="1">
    <citation type="submission" date="2021-03" db="EMBL/GenBank/DDBJ databases">
        <title>Genomic Encyclopedia of Type Strains, Phase IV (KMG-IV): sequencing the most valuable type-strain genomes for metagenomic binning, comparative biology and taxonomic classification.</title>
        <authorList>
            <person name="Goeker M."/>
        </authorList>
    </citation>
    <scope>NUCLEOTIDE SEQUENCE [LARGE SCALE GENOMIC DNA]</scope>
    <source>
        <strain evidence="1 2">DSM 28650</strain>
    </source>
</reference>
<keyword evidence="2" id="KW-1185">Reference proteome</keyword>
<organism evidence="1 2">
    <name type="scientific">Clostridium punense</name>
    <dbReference type="NCBI Taxonomy" id="1054297"/>
    <lineage>
        <taxon>Bacteria</taxon>
        <taxon>Bacillati</taxon>
        <taxon>Bacillota</taxon>
        <taxon>Clostridia</taxon>
        <taxon>Eubacteriales</taxon>
        <taxon>Clostridiaceae</taxon>
        <taxon>Clostridium</taxon>
    </lineage>
</organism>
<dbReference type="SUPFAM" id="SSF52096">
    <property type="entry name" value="ClpP/crotonase"/>
    <property type="match status" value="1"/>
</dbReference>
<accession>A0ABS4K5J7</accession>
<evidence type="ECO:0000313" key="2">
    <source>
        <dbReference type="Proteomes" id="UP001519308"/>
    </source>
</evidence>
<protein>
    <recommendedName>
        <fullName evidence="3">Tail specific protease domain-containing protein</fullName>
    </recommendedName>
</protein>
<evidence type="ECO:0000313" key="1">
    <source>
        <dbReference type="EMBL" id="MBP2023050.1"/>
    </source>
</evidence>
<sequence>MNSKKLKVSIFSGVFLVAMLLGIYSLGDIKYSTKGGLSYEEKKADVKYLMDFLEKTYPYFDEVKEVTGQDLLKEKDKIVSSISKTSSDDEFYKEISELFQRFTYGRTELNIPTNKYDSEYTYLYEGPKTSNNTNPEKLKEITSKWEAIQKEYRDNLSKSQYTCNIAASYVNGGYYIVMSQTPEVHVGDEVISINSMSVEEYGKTSLFNGKYYKYNKVYDYDYEKYIFPSPFELKNSPPKEAVIKNSLGEEKKVEVVPFDPEKPMLEDGFKAFRGNSVLNTEDKVQGKFLNTFEDNKVMALNFSAIGGDTEYMNSPEGMNKLLSKISESDYLVLDLRLGYSFQLIQDILSFVLPEDVSYYDYKIVAKNEVNNAYIDYYKGGTHPSVTEVTSSTGSLEKLYPLSKYQIFKDKKVDLKGMNKYKGKVFILHDKSINVDSINELLKEVVDHNYCTLIANGKFALMDYPGSSFAISTVLPNSNLSITVQNARLVDENGTYVGKVVVTPQVIIKDDTLKKIDNLKKGEGYFLKMGQEDKYTNKDEYFNEVMKLIK</sequence>
<name>A0ABS4K5J7_9CLOT</name>
<dbReference type="EMBL" id="JAGGLL010000022">
    <property type="protein sequence ID" value="MBP2023050.1"/>
    <property type="molecule type" value="Genomic_DNA"/>
</dbReference>
<dbReference type="RefSeq" id="WP_021282347.1">
    <property type="nucleotide sequence ID" value="NZ_JAGGLL010000022.1"/>
</dbReference>
<dbReference type="Proteomes" id="UP001519308">
    <property type="component" value="Unassembled WGS sequence"/>
</dbReference>
<gene>
    <name evidence="1" type="ORF">J2Z44_002875</name>
</gene>
<dbReference type="InterPro" id="IPR029045">
    <property type="entry name" value="ClpP/crotonase-like_dom_sf"/>
</dbReference>
<comment type="caution">
    <text evidence="1">The sequence shown here is derived from an EMBL/GenBank/DDBJ whole genome shotgun (WGS) entry which is preliminary data.</text>
</comment>
<evidence type="ECO:0008006" key="3">
    <source>
        <dbReference type="Google" id="ProtNLM"/>
    </source>
</evidence>
<proteinExistence type="predicted"/>